<keyword evidence="1" id="KW-0813">Transport</keyword>
<name>E3HDR8_ILYPC</name>
<sequence>MLVYEFNMMQTLTLAAIVLLVGRAIKHRVPFFEKFFIPSPVIGGVLYSIITLIGHSSGSFEFTYDGQLKTLFMVAFFTTIGFAASFKLLKKGGIQVGIFLGVATSLVILQNVVGVSLAKAFHLNPLLGLAVGSVPLTGGHGTAGAFGPVLEAAGAQGAMAVSIASATFGLIAGCVIGGPIGKRLMARHGITSISEGDSQKYEGVEKPEEEKITENTLMNTVYLITLCMGLGTVISMLIKKAGIVLPIYIGPMIVAAIVRNLADGKSINLHHKTIDTIGNISLSLFLAMALMTMRLWDLAALAVPLIVMLLAQTALMAAFAYFVTYKIMGKDYDAAVISCGHCGFGMGATPNAMANMESFTASNFPSPRAFFVLPLVGALFIDFTNASIITFFINIFS</sequence>
<dbReference type="KEGG" id="ipo:Ilyop_2495"/>
<evidence type="ECO:0000313" key="4">
    <source>
        <dbReference type="Proteomes" id="UP000006875"/>
    </source>
</evidence>
<dbReference type="HAMAP" id="MF_02062">
    <property type="entry name" value="GltS"/>
    <property type="match status" value="1"/>
</dbReference>
<keyword evidence="1" id="KW-1003">Cell membrane</keyword>
<dbReference type="HOGENOM" id="CLU_040907_0_0_0"/>
<feature type="transmembrane region" description="Helical" evidence="1">
    <location>
        <begin position="96"/>
        <end position="118"/>
    </location>
</feature>
<organism evidence="3 4">
    <name type="scientific">Ilyobacter polytropus (strain ATCC 51220 / DSM 2926 / LMG 16218 / CuHBu1)</name>
    <dbReference type="NCBI Taxonomy" id="572544"/>
    <lineage>
        <taxon>Bacteria</taxon>
        <taxon>Fusobacteriati</taxon>
        <taxon>Fusobacteriota</taxon>
        <taxon>Fusobacteriia</taxon>
        <taxon>Fusobacteriales</taxon>
        <taxon>Fusobacteriaceae</taxon>
        <taxon>Ilyobacter</taxon>
    </lineage>
</organism>
<accession>E3HDR8</accession>
<keyword evidence="1" id="KW-0997">Cell inner membrane</keyword>
<feature type="transmembrane region" description="Helical" evidence="1">
    <location>
        <begin position="37"/>
        <end position="58"/>
    </location>
</feature>
<feature type="transmembrane region" description="Helical" evidence="1">
    <location>
        <begin position="158"/>
        <end position="180"/>
    </location>
</feature>
<keyword evidence="1" id="KW-0029">Amino-acid transport</keyword>
<dbReference type="InterPro" id="IPR004445">
    <property type="entry name" value="GltS"/>
</dbReference>
<protein>
    <recommendedName>
        <fullName evidence="1 2">Sodium/glutamate symporter</fullName>
    </recommendedName>
</protein>
<dbReference type="PANTHER" id="PTHR36178:SF1">
    <property type="entry name" value="SODIUM_GLUTAMATE SYMPORTER"/>
    <property type="match status" value="1"/>
</dbReference>
<keyword evidence="1" id="KW-0739">Sodium transport</keyword>
<evidence type="ECO:0000313" key="3">
    <source>
        <dbReference type="EMBL" id="ADO84254.1"/>
    </source>
</evidence>
<keyword evidence="1" id="KW-0915">Sodium</keyword>
<dbReference type="AlphaFoldDB" id="E3HDR8"/>
<feature type="transmembrane region" description="Helical" evidence="1">
    <location>
        <begin position="302"/>
        <end position="325"/>
    </location>
</feature>
<dbReference type="GO" id="GO:0015501">
    <property type="term" value="F:glutamate:sodium symporter activity"/>
    <property type="evidence" value="ECO:0007669"/>
    <property type="project" value="UniProtKB-UniRule"/>
</dbReference>
<keyword evidence="1" id="KW-0812">Transmembrane</keyword>
<dbReference type="Pfam" id="PF03616">
    <property type="entry name" value="Glt_symporter"/>
    <property type="match status" value="1"/>
</dbReference>
<comment type="subcellular location">
    <subcellularLocation>
        <location evidence="1">Cell inner membrane</location>
        <topology evidence="1">Multi-pass membrane protein</topology>
    </subcellularLocation>
</comment>
<reference evidence="3 4" key="1">
    <citation type="journal article" date="2010" name="Stand. Genomic Sci.">
        <title>Complete genome sequence of Ilyobacter polytropus type strain (CuHbu1).</title>
        <authorList>
            <person name="Sikorski J."/>
            <person name="Chertkov O."/>
            <person name="Lapidus A."/>
            <person name="Nolan M."/>
            <person name="Lucas S."/>
            <person name="Del Rio T.G."/>
            <person name="Tice H."/>
            <person name="Cheng J.F."/>
            <person name="Tapia R."/>
            <person name="Han C."/>
            <person name="Goodwin L."/>
            <person name="Pitluck S."/>
            <person name="Liolios K."/>
            <person name="Ivanova N."/>
            <person name="Mavromatis K."/>
            <person name="Mikhailova N."/>
            <person name="Pati A."/>
            <person name="Chen A."/>
            <person name="Palaniappan K."/>
            <person name="Land M."/>
            <person name="Hauser L."/>
            <person name="Chang Y.J."/>
            <person name="Jeffries C.D."/>
            <person name="Brambilla E."/>
            <person name="Yasawong M."/>
            <person name="Rohde M."/>
            <person name="Pukall R."/>
            <person name="Spring S."/>
            <person name="Goker M."/>
            <person name="Woyke T."/>
            <person name="Bristow J."/>
            <person name="Eisen J.A."/>
            <person name="Markowitz V."/>
            <person name="Hugenholtz P."/>
            <person name="Kyrpides N.C."/>
            <person name="Klenk H.P."/>
        </authorList>
    </citation>
    <scope>NUCLEOTIDE SEQUENCE [LARGE SCALE GENOMIC DNA]</scope>
    <source>
        <strain evidence="4">ATCC 51220 / DSM 2926 / LMG 16218 / CuHBu1</strain>
        <plasmid evidence="4">pILYOP01</plasmid>
    </source>
</reference>
<dbReference type="EMBL" id="CP002282">
    <property type="protein sequence ID" value="ADO84254.1"/>
    <property type="molecule type" value="Genomic_DNA"/>
</dbReference>
<feature type="transmembrane region" description="Helical" evidence="1">
    <location>
        <begin position="70"/>
        <end position="89"/>
    </location>
</feature>
<comment type="similarity">
    <text evidence="1">Belongs to the glutamate:Na(+) symporter (ESS) (TC 2.A.27) family.</text>
</comment>
<dbReference type="GO" id="GO:0015813">
    <property type="term" value="P:L-glutamate transmembrane transport"/>
    <property type="evidence" value="ECO:0007669"/>
    <property type="project" value="UniProtKB-UniRule"/>
</dbReference>
<keyword evidence="4" id="KW-1185">Reference proteome</keyword>
<keyword evidence="1" id="KW-1133">Transmembrane helix</keyword>
<feature type="transmembrane region" description="Helical" evidence="1">
    <location>
        <begin position="220"/>
        <end position="238"/>
    </location>
</feature>
<keyword evidence="3" id="KW-0614">Plasmid</keyword>
<dbReference type="OrthoDB" id="4921038at2"/>
<proteinExistence type="inferred from homology"/>
<dbReference type="PANTHER" id="PTHR36178">
    <property type="entry name" value="SLR0625 PROTEIN"/>
    <property type="match status" value="1"/>
</dbReference>
<dbReference type="NCBIfam" id="TIGR00210">
    <property type="entry name" value="gltS"/>
    <property type="match status" value="1"/>
</dbReference>
<gene>
    <name evidence="3" type="ordered locus">Ilyop_2495</name>
</gene>
<keyword evidence="1" id="KW-0472">Membrane</keyword>
<evidence type="ECO:0000256" key="1">
    <source>
        <dbReference type="HAMAP-Rule" id="MF_02062"/>
    </source>
</evidence>
<feature type="transmembrane region" description="Helical" evidence="1">
    <location>
        <begin position="274"/>
        <end position="296"/>
    </location>
</feature>
<dbReference type="Proteomes" id="UP000006875">
    <property type="component" value="Plasmid pILYOP01"/>
</dbReference>
<feature type="transmembrane region" description="Helical" evidence="1">
    <location>
        <begin position="244"/>
        <end position="262"/>
    </location>
</feature>
<keyword evidence="1" id="KW-0406">Ion transport</keyword>
<dbReference type="RefSeq" id="WP_013388913.1">
    <property type="nucleotide sequence ID" value="NC_014633.1"/>
</dbReference>
<feature type="transmembrane region" description="Helical" evidence="1">
    <location>
        <begin position="369"/>
        <end position="396"/>
    </location>
</feature>
<geneLocation type="plasmid" evidence="3 4">
    <name>pILYOP01</name>
</geneLocation>
<keyword evidence="1" id="KW-0769">Symport</keyword>
<evidence type="ECO:0000256" key="2">
    <source>
        <dbReference type="NCBIfam" id="TIGR00210"/>
    </source>
</evidence>
<comment type="function">
    <text evidence="1">Catalyzes the sodium-dependent transport of glutamate.</text>
</comment>
<dbReference type="GO" id="GO:0005886">
    <property type="term" value="C:plasma membrane"/>
    <property type="evidence" value="ECO:0007669"/>
    <property type="project" value="UniProtKB-SubCell"/>
</dbReference>
<feature type="transmembrane region" description="Helical" evidence="1">
    <location>
        <begin position="332"/>
        <end position="349"/>
    </location>
</feature>